<dbReference type="CDD" id="cd09195">
    <property type="entry name" value="PLDc_mTdp1_2"/>
    <property type="match status" value="1"/>
</dbReference>
<evidence type="ECO:0000313" key="14">
    <source>
        <dbReference type="EMBL" id="KAK6181216.1"/>
    </source>
</evidence>
<dbReference type="GO" id="GO:0004527">
    <property type="term" value="F:exonuclease activity"/>
    <property type="evidence" value="ECO:0007669"/>
    <property type="project" value="UniProtKB-KW"/>
</dbReference>
<feature type="region of interest" description="Disordered" evidence="12">
    <location>
        <begin position="166"/>
        <end position="190"/>
    </location>
</feature>
<feature type="active site" description="Nucleophile" evidence="9">
    <location>
        <position position="310"/>
    </location>
</feature>
<evidence type="ECO:0000256" key="11">
    <source>
        <dbReference type="PIRSR" id="PIRSR610347-3"/>
    </source>
</evidence>
<keyword evidence="15" id="KW-1185">Reference proteome</keyword>
<evidence type="ECO:0000256" key="9">
    <source>
        <dbReference type="PIRSR" id="PIRSR610347-1"/>
    </source>
</evidence>
<keyword evidence="5" id="KW-0378">Hydrolase</keyword>
<dbReference type="GO" id="GO:0003697">
    <property type="term" value="F:single-stranded DNA binding"/>
    <property type="evidence" value="ECO:0007669"/>
    <property type="project" value="TreeGrafter"/>
</dbReference>
<dbReference type="GO" id="GO:0003690">
    <property type="term" value="F:double-stranded DNA binding"/>
    <property type="evidence" value="ECO:0007669"/>
    <property type="project" value="TreeGrafter"/>
</dbReference>
<feature type="domain" description="PBZ-type" evidence="13">
    <location>
        <begin position="137"/>
        <end position="161"/>
    </location>
</feature>
<feature type="binding site" evidence="10">
    <location>
        <position position="542"/>
    </location>
    <ligand>
        <name>substrate</name>
    </ligand>
</feature>
<dbReference type="GO" id="GO:0005634">
    <property type="term" value="C:nucleus"/>
    <property type="evidence" value="ECO:0007669"/>
    <property type="project" value="UniProtKB-SubCell"/>
</dbReference>
<dbReference type="InterPro" id="IPR019406">
    <property type="entry name" value="APLF_PBZ"/>
</dbReference>
<evidence type="ECO:0000256" key="5">
    <source>
        <dbReference type="ARBA" id="ARBA00022801"/>
    </source>
</evidence>
<feature type="site" description="Interaction with DNA" evidence="11">
    <location>
        <position position="565"/>
    </location>
</feature>
<comment type="subcellular location">
    <subcellularLocation>
        <location evidence="1">Nucleus</location>
    </subcellularLocation>
</comment>
<evidence type="ECO:0000256" key="1">
    <source>
        <dbReference type="ARBA" id="ARBA00004123"/>
    </source>
</evidence>
<dbReference type="SUPFAM" id="SSF56024">
    <property type="entry name" value="Phospholipase D/nuclease"/>
    <property type="match status" value="2"/>
</dbReference>
<evidence type="ECO:0000256" key="10">
    <source>
        <dbReference type="PIRSR" id="PIRSR610347-2"/>
    </source>
</evidence>
<keyword evidence="7" id="KW-0234">DNA repair</keyword>
<accession>A0AAN8JNL7</accession>
<evidence type="ECO:0000313" key="15">
    <source>
        <dbReference type="Proteomes" id="UP001347796"/>
    </source>
</evidence>
<evidence type="ECO:0000259" key="13">
    <source>
        <dbReference type="Pfam" id="PF10283"/>
    </source>
</evidence>
<evidence type="ECO:0000256" key="12">
    <source>
        <dbReference type="SAM" id="MobiDB-lite"/>
    </source>
</evidence>
<comment type="similarity">
    <text evidence="2">Belongs to the tyrosyl-DNA phosphodiesterase family.</text>
</comment>
<keyword evidence="8" id="KW-0539">Nucleus</keyword>
<proteinExistence type="inferred from homology"/>
<keyword evidence="6" id="KW-0269">Exonuclease</keyword>
<dbReference type="PANTHER" id="PTHR12415">
    <property type="entry name" value="TYROSYL-DNA PHOSPHODIESTERASE 1"/>
    <property type="match status" value="1"/>
</dbReference>
<gene>
    <name evidence="14" type="ORF">SNE40_009119</name>
</gene>
<dbReference type="GO" id="GO:0006281">
    <property type="term" value="P:DNA repair"/>
    <property type="evidence" value="ECO:0007669"/>
    <property type="project" value="UniProtKB-KW"/>
</dbReference>
<dbReference type="Pfam" id="PF06087">
    <property type="entry name" value="Tyr-DNA_phospho"/>
    <property type="match status" value="1"/>
</dbReference>
<feature type="compositionally biased region" description="Polar residues" evidence="12">
    <location>
        <begin position="56"/>
        <end position="82"/>
    </location>
</feature>
<dbReference type="GO" id="GO:0017005">
    <property type="term" value="F:3'-tyrosyl-DNA phosphodiesterase activity"/>
    <property type="evidence" value="ECO:0007669"/>
    <property type="project" value="TreeGrafter"/>
</dbReference>
<feature type="active site" description="Proton donor/acceptor" evidence="9">
    <location>
        <position position="540"/>
    </location>
</feature>
<dbReference type="InterPro" id="IPR010347">
    <property type="entry name" value="Tdp1"/>
</dbReference>
<feature type="binding site" evidence="10">
    <location>
        <position position="312"/>
    </location>
    <ligand>
        <name>substrate</name>
    </ligand>
</feature>
<dbReference type="PANTHER" id="PTHR12415:SF0">
    <property type="entry name" value="TYROSYL-DNA PHOSPHODIESTERASE 1"/>
    <property type="match status" value="1"/>
</dbReference>
<dbReference type="Gene3D" id="3.30.870.10">
    <property type="entry name" value="Endonuclease Chain A"/>
    <property type="match status" value="2"/>
</dbReference>
<keyword evidence="3" id="KW-0540">Nuclease</keyword>
<dbReference type="CDD" id="cd09193">
    <property type="entry name" value="PLDc_mTdp1_1"/>
    <property type="match status" value="1"/>
</dbReference>
<sequence length="658" mass="74554">MSLQKGAHSISDSDSDATIEPDPWDKNSPDLFDSASEDDRKKALTSIPKKQKLKTVVSSYSNKESPVSQNKKQNSVTVPDNSQEIKKQSIEKQTSLHELSDSDSETERIKEKILKLKKITSSGEKVFAKLVNEETNKEACKYGSKCFRRNPSHLAEYSHPKNCSPVKRKLEDVPEDSPSKKTRHEVTASTSTYNKSNKTCQELFRENQPFSFFLTKVTGIRKEYNDSAAVHISEILSEDMGNLVESCQFNYMYNIDWLVQQYPKSFRSKPLLLVHGEQRTSQANLQLDASKYPNIKLCQARLDIMYGTHHTKMMLLLYDTGLRVVITTANAIEGDWHQKTQGVWISPVFPKLPGEGGTNLGESPTNFKKDLIQYLAAYRSPKLTQWEKHIKAHDFSSARVFIIGSVPGRHTDRVKDAWGHLKLRKVLQSHGPPFKNVKDWPVIGQFSSIGSLGPTEDSWVCGEWLKSLTAAKGIGLTSNLSSKLQLIFPSVDNVRISLEGYGAGGSIPYSIHTAQKQKYIHQYFRQWKSEGRGRSCAAPHIKTYVRPNPDFNEAAWFLVTSANLSKAAWGALEKQGSQLMIRSYEIGVLFLPQYFNDEETFPITSDVRKSLIQKKPTFPLPYDLPPSRYEKGDRPWMWDVPCVHLPDTHGKKYCPPMK</sequence>
<dbReference type="EMBL" id="JAZGQO010000007">
    <property type="protein sequence ID" value="KAK6181216.1"/>
    <property type="molecule type" value="Genomic_DNA"/>
</dbReference>
<dbReference type="Pfam" id="PF10283">
    <property type="entry name" value="zf-CCHH"/>
    <property type="match status" value="1"/>
</dbReference>
<keyword evidence="4" id="KW-0227">DNA damage</keyword>
<protein>
    <recommendedName>
        <fullName evidence="13">PBZ-type domain-containing protein</fullName>
    </recommendedName>
</protein>
<evidence type="ECO:0000256" key="7">
    <source>
        <dbReference type="ARBA" id="ARBA00023204"/>
    </source>
</evidence>
<organism evidence="14 15">
    <name type="scientific">Patella caerulea</name>
    <name type="common">Rayed Mediterranean limpet</name>
    <dbReference type="NCBI Taxonomy" id="87958"/>
    <lineage>
        <taxon>Eukaryota</taxon>
        <taxon>Metazoa</taxon>
        <taxon>Spiralia</taxon>
        <taxon>Lophotrochozoa</taxon>
        <taxon>Mollusca</taxon>
        <taxon>Gastropoda</taxon>
        <taxon>Patellogastropoda</taxon>
        <taxon>Patelloidea</taxon>
        <taxon>Patellidae</taxon>
        <taxon>Patella</taxon>
    </lineage>
</organism>
<reference evidence="14 15" key="1">
    <citation type="submission" date="2024-01" db="EMBL/GenBank/DDBJ databases">
        <title>The genome of the rayed Mediterranean limpet Patella caerulea (Linnaeus, 1758).</title>
        <authorList>
            <person name="Anh-Thu Weber A."/>
            <person name="Halstead-Nussloch G."/>
        </authorList>
    </citation>
    <scope>NUCLEOTIDE SEQUENCE [LARGE SCALE GENOMIC DNA]</scope>
    <source>
        <strain evidence="14">AATW-2023a</strain>
        <tissue evidence="14">Whole specimen</tissue>
    </source>
</reference>
<comment type="caution">
    <text evidence="14">The sequence shown here is derived from an EMBL/GenBank/DDBJ whole genome shotgun (WGS) entry which is preliminary data.</text>
</comment>
<evidence type="ECO:0000256" key="4">
    <source>
        <dbReference type="ARBA" id="ARBA00022763"/>
    </source>
</evidence>
<dbReference type="Proteomes" id="UP001347796">
    <property type="component" value="Unassembled WGS sequence"/>
</dbReference>
<feature type="compositionally biased region" description="Basic and acidic residues" evidence="12">
    <location>
        <begin position="83"/>
        <end position="107"/>
    </location>
</feature>
<evidence type="ECO:0000256" key="2">
    <source>
        <dbReference type="ARBA" id="ARBA00010205"/>
    </source>
</evidence>
<name>A0AAN8JNL7_PATCE</name>
<evidence type="ECO:0000256" key="8">
    <source>
        <dbReference type="ARBA" id="ARBA00023242"/>
    </source>
</evidence>
<dbReference type="AlphaFoldDB" id="A0AAN8JNL7"/>
<evidence type="ECO:0000256" key="3">
    <source>
        <dbReference type="ARBA" id="ARBA00022722"/>
    </source>
</evidence>
<evidence type="ECO:0000256" key="6">
    <source>
        <dbReference type="ARBA" id="ARBA00022839"/>
    </source>
</evidence>
<feature type="region of interest" description="Disordered" evidence="12">
    <location>
        <begin position="1"/>
        <end position="107"/>
    </location>
</feature>